<keyword evidence="6" id="KW-1185">Reference proteome</keyword>
<evidence type="ECO:0008006" key="7">
    <source>
        <dbReference type="Google" id="ProtNLM"/>
    </source>
</evidence>
<dbReference type="STRING" id="28092.WM40_16635"/>
<accession>A0A0F5JXI9</accession>
<keyword evidence="4" id="KW-1133">Transmembrane helix</keyword>
<comment type="caution">
    <text evidence="5">The sequence shown here is derived from an EMBL/GenBank/DDBJ whole genome shotgun (WGS) entry which is preliminary data.</text>
</comment>
<keyword evidence="2" id="KW-0488">Methylation</keyword>
<dbReference type="Gene3D" id="3.30.700.10">
    <property type="entry name" value="Glycoprotein, Type 4 Pilin"/>
    <property type="match status" value="1"/>
</dbReference>
<gene>
    <name evidence="5" type="ORF">WM40_16635</name>
</gene>
<name>A0A0F5JXI9_9BURK</name>
<dbReference type="InterPro" id="IPR045584">
    <property type="entry name" value="Pilin-like"/>
</dbReference>
<dbReference type="SUPFAM" id="SSF54523">
    <property type="entry name" value="Pili subunits"/>
    <property type="match status" value="1"/>
</dbReference>
<dbReference type="NCBIfam" id="TIGR02532">
    <property type="entry name" value="IV_pilin_GFxxxE"/>
    <property type="match status" value="1"/>
</dbReference>
<dbReference type="InterPro" id="IPR001082">
    <property type="entry name" value="Pilin"/>
</dbReference>
<protein>
    <recommendedName>
        <fullName evidence="7">General secretion pathway protein GspH</fullName>
    </recommendedName>
</protein>
<dbReference type="Pfam" id="PF07963">
    <property type="entry name" value="N_methyl"/>
    <property type="match status" value="1"/>
</dbReference>
<dbReference type="OrthoDB" id="8607132at2"/>
<dbReference type="RefSeq" id="WP_024901678.1">
    <property type="nucleotide sequence ID" value="NZ_CADFGU010000006.1"/>
</dbReference>
<evidence type="ECO:0000256" key="3">
    <source>
        <dbReference type="SAM" id="MobiDB-lite"/>
    </source>
</evidence>
<evidence type="ECO:0000313" key="6">
    <source>
        <dbReference type="Proteomes" id="UP000033618"/>
    </source>
</evidence>
<sequence>MLDTPYLRKRQRHTVLLTVFGFSLIELMIVLAIIAVTAAYAVPAYQDYVARGRVGEGLSLAAPIRLAVAENAAFGLPFDSGHQKTAASANVASIDVAPTSGEITIRYTARVASEDANALVLMPSVNSITGARVALRAGVPADGTLVWECFAAGKTAGRHGAASTDADMSGEAGNAPAGPAPLVPATLPARLAMAACR</sequence>
<evidence type="ECO:0000256" key="1">
    <source>
        <dbReference type="ARBA" id="ARBA00005233"/>
    </source>
</evidence>
<dbReference type="Proteomes" id="UP000033618">
    <property type="component" value="Unassembled WGS sequence"/>
</dbReference>
<evidence type="ECO:0000256" key="4">
    <source>
        <dbReference type="SAM" id="Phobius"/>
    </source>
</evidence>
<dbReference type="GO" id="GO:0009289">
    <property type="term" value="C:pilus"/>
    <property type="evidence" value="ECO:0007669"/>
    <property type="project" value="InterPro"/>
</dbReference>
<dbReference type="Pfam" id="PF00114">
    <property type="entry name" value="Pilin"/>
    <property type="match status" value="1"/>
</dbReference>
<dbReference type="InterPro" id="IPR012902">
    <property type="entry name" value="N_methyl_site"/>
</dbReference>
<dbReference type="AlphaFoldDB" id="A0A0F5JXI9"/>
<dbReference type="GO" id="GO:0007155">
    <property type="term" value="P:cell adhesion"/>
    <property type="evidence" value="ECO:0007669"/>
    <property type="project" value="InterPro"/>
</dbReference>
<organism evidence="5 6">
    <name type="scientific">Robbsia andropogonis</name>
    <dbReference type="NCBI Taxonomy" id="28092"/>
    <lineage>
        <taxon>Bacteria</taxon>
        <taxon>Pseudomonadati</taxon>
        <taxon>Pseudomonadota</taxon>
        <taxon>Betaproteobacteria</taxon>
        <taxon>Burkholderiales</taxon>
        <taxon>Burkholderiaceae</taxon>
        <taxon>Robbsia</taxon>
    </lineage>
</organism>
<dbReference type="EMBL" id="LAQU01000018">
    <property type="protein sequence ID" value="KKB62571.1"/>
    <property type="molecule type" value="Genomic_DNA"/>
</dbReference>
<feature type="region of interest" description="Disordered" evidence="3">
    <location>
        <begin position="160"/>
        <end position="181"/>
    </location>
</feature>
<feature type="transmembrane region" description="Helical" evidence="4">
    <location>
        <begin position="15"/>
        <end position="42"/>
    </location>
</feature>
<dbReference type="PATRIC" id="fig|28092.6.peg.3912"/>
<keyword evidence="4" id="KW-0472">Membrane</keyword>
<proteinExistence type="inferred from homology"/>
<evidence type="ECO:0000256" key="2">
    <source>
        <dbReference type="ARBA" id="ARBA00022481"/>
    </source>
</evidence>
<keyword evidence="4" id="KW-0812">Transmembrane</keyword>
<evidence type="ECO:0000313" key="5">
    <source>
        <dbReference type="EMBL" id="KKB62571.1"/>
    </source>
</evidence>
<reference evidence="5 6" key="1">
    <citation type="submission" date="2015-03" db="EMBL/GenBank/DDBJ databases">
        <title>Draft Genome Sequence of Burkholderia andropogonis type strain ICMP2807, isolated from Sorghum bicolor.</title>
        <authorList>
            <person name="Lopes-Santos L."/>
            <person name="Castro D.B."/>
            <person name="Ottoboni L.M."/>
            <person name="Park D."/>
            <person name="Weirc B.S."/>
            <person name="Destefano S.A."/>
        </authorList>
    </citation>
    <scope>NUCLEOTIDE SEQUENCE [LARGE SCALE GENOMIC DNA]</scope>
    <source>
        <strain evidence="5 6">ICMP2807</strain>
    </source>
</reference>
<comment type="similarity">
    <text evidence="1">Belongs to the N-Me-Phe pilin family.</text>
</comment>